<evidence type="ECO:0000256" key="1">
    <source>
        <dbReference type="ARBA" id="ARBA00001946"/>
    </source>
</evidence>
<evidence type="ECO:0000256" key="2">
    <source>
        <dbReference type="ARBA" id="ARBA00022598"/>
    </source>
</evidence>
<dbReference type="SUPFAM" id="SSF52540">
    <property type="entry name" value="P-loop containing nucleoside triphosphate hydrolases"/>
    <property type="match status" value="1"/>
</dbReference>
<accession>A0ABN1TMM6</accession>
<comment type="miscellaneous">
    <text evidence="7">The a and c carboxylates of hydrogenobyrinate are activated for nucleophilic attack via formation of a phosphorylated intermediate by ATP. CobB catalyzes first the amidation of the c-carboxylate, and then that of the a-carboxylate.</text>
</comment>
<dbReference type="InterPro" id="IPR004839">
    <property type="entry name" value="Aminotransferase_I/II_large"/>
</dbReference>
<dbReference type="InterPro" id="IPR015422">
    <property type="entry name" value="PyrdxlP-dep_Trfase_small"/>
</dbReference>
<dbReference type="SUPFAM" id="SSF52317">
    <property type="entry name" value="Class I glutamine amidotransferase-like"/>
    <property type="match status" value="1"/>
</dbReference>
<feature type="domain" description="CobB/CobQ-like glutamine amidotransferase" evidence="11">
    <location>
        <begin position="250"/>
        <end position="430"/>
    </location>
</feature>
<dbReference type="InterPro" id="IPR004484">
    <property type="entry name" value="CbiA/CobB_synth"/>
</dbReference>
<evidence type="ECO:0000256" key="7">
    <source>
        <dbReference type="HAMAP-Rule" id="MF_00027"/>
    </source>
</evidence>
<dbReference type="InterPro" id="IPR027417">
    <property type="entry name" value="P-loop_NTPase"/>
</dbReference>
<dbReference type="InterPro" id="IPR015424">
    <property type="entry name" value="PyrdxlP-dep_Trfase"/>
</dbReference>
<dbReference type="RefSeq" id="WP_343991534.1">
    <property type="nucleotide sequence ID" value="NZ_BAAALG010000002.1"/>
</dbReference>
<dbReference type="SUPFAM" id="SSF53383">
    <property type="entry name" value="PLP-dependent transferases"/>
    <property type="match status" value="1"/>
</dbReference>
<evidence type="ECO:0000259" key="11">
    <source>
        <dbReference type="Pfam" id="PF07685"/>
    </source>
</evidence>
<keyword evidence="4 7" id="KW-0067">ATP-binding</keyword>
<gene>
    <name evidence="7" type="primary">cobB</name>
    <name evidence="12" type="ORF">GCM10009668_07650</name>
</gene>
<protein>
    <recommendedName>
        <fullName evidence="7">Hydrogenobyrinate a,c-diamide synthase</fullName>
        <ecNumber evidence="7">6.3.5.9</ecNumber>
    </recommendedName>
    <alternativeName>
        <fullName evidence="7">Hydrogenobyrinic acid a,c-diamide synthase</fullName>
    </alternativeName>
</protein>
<dbReference type="Gene3D" id="3.40.640.10">
    <property type="entry name" value="Type I PLP-dependent aspartate aminotransferase-like (Major domain)"/>
    <property type="match status" value="1"/>
</dbReference>
<feature type="domain" description="Aminotransferase class I/classII large" evidence="9">
    <location>
        <begin position="505"/>
        <end position="808"/>
    </location>
</feature>
<keyword evidence="3 7" id="KW-0547">Nucleotide-binding</keyword>
<evidence type="ECO:0000256" key="4">
    <source>
        <dbReference type="ARBA" id="ARBA00022840"/>
    </source>
</evidence>
<dbReference type="InterPro" id="IPR011698">
    <property type="entry name" value="GATase_3"/>
</dbReference>
<dbReference type="PROSITE" id="PS51274">
    <property type="entry name" value="GATASE_COBBQ"/>
    <property type="match status" value="1"/>
</dbReference>
<dbReference type="InterPro" id="IPR029062">
    <property type="entry name" value="Class_I_gatase-like"/>
</dbReference>
<evidence type="ECO:0000256" key="6">
    <source>
        <dbReference type="ARBA" id="ARBA00022962"/>
    </source>
</evidence>
<dbReference type="InterPro" id="IPR015421">
    <property type="entry name" value="PyrdxlP-dep_Trfase_major"/>
</dbReference>
<dbReference type="NCBIfam" id="NF005915">
    <property type="entry name" value="PRK07908.1"/>
    <property type="match status" value="1"/>
</dbReference>
<keyword evidence="2 7" id="KW-0436">Ligase</keyword>
<proteinExistence type="inferred from homology"/>
<dbReference type="EMBL" id="BAAALG010000002">
    <property type="protein sequence ID" value="GAA1094342.1"/>
    <property type="molecule type" value="Genomic_DNA"/>
</dbReference>
<dbReference type="Pfam" id="PF07685">
    <property type="entry name" value="GATase_3"/>
    <property type="match status" value="1"/>
</dbReference>
<comment type="domain">
    <text evidence="7">Comprises of two domains. The C-terminal domain contains the binding site for glutamine and catalyzes the hydrolysis of this substrate to glutamate and ammonia. The N-terminal domain is anticipated to bind ATP and hydrogenobyrinate and catalyzes the ultimate synthesis of the diamide product. The ammonia produced via the glutaminase domain is probably translocated to the adjacent domain via a molecular tunnel, where it reacts with an activated intermediate.</text>
</comment>
<feature type="region of interest" description="Disordered" evidence="8">
    <location>
        <begin position="453"/>
        <end position="473"/>
    </location>
</feature>
<dbReference type="CDD" id="cd03130">
    <property type="entry name" value="GATase1_CobB"/>
    <property type="match status" value="1"/>
</dbReference>
<dbReference type="Gene3D" id="3.40.50.880">
    <property type="match status" value="1"/>
</dbReference>
<dbReference type="PROSITE" id="PS00105">
    <property type="entry name" value="AA_TRANSFER_CLASS_1"/>
    <property type="match status" value="1"/>
</dbReference>
<dbReference type="Pfam" id="PF01656">
    <property type="entry name" value="CbiA"/>
    <property type="match status" value="1"/>
</dbReference>
<keyword evidence="5 7" id="KW-0460">Magnesium</keyword>
<organism evidence="12 13">
    <name type="scientific">Nocardioides dubius</name>
    <dbReference type="NCBI Taxonomy" id="317019"/>
    <lineage>
        <taxon>Bacteria</taxon>
        <taxon>Bacillati</taxon>
        <taxon>Actinomycetota</taxon>
        <taxon>Actinomycetes</taxon>
        <taxon>Propionibacteriales</taxon>
        <taxon>Nocardioidaceae</taxon>
        <taxon>Nocardioides</taxon>
    </lineage>
</organism>
<comment type="catalytic activity">
    <reaction evidence="7">
        <text>hydrogenobyrinate + 2 L-glutamine + 2 ATP + 2 H2O = hydrogenobyrinate a,c-diamide + 2 L-glutamate + 2 ADP + 2 phosphate + 2 H(+)</text>
        <dbReference type="Rhea" id="RHEA:12544"/>
        <dbReference type="ChEBI" id="CHEBI:15377"/>
        <dbReference type="ChEBI" id="CHEBI:15378"/>
        <dbReference type="ChEBI" id="CHEBI:29985"/>
        <dbReference type="ChEBI" id="CHEBI:30616"/>
        <dbReference type="ChEBI" id="CHEBI:43474"/>
        <dbReference type="ChEBI" id="CHEBI:58359"/>
        <dbReference type="ChEBI" id="CHEBI:77873"/>
        <dbReference type="ChEBI" id="CHEBI:77874"/>
        <dbReference type="ChEBI" id="CHEBI:456216"/>
        <dbReference type="EC" id="6.3.5.9"/>
    </reaction>
</comment>
<dbReference type="NCBIfam" id="TIGR00379">
    <property type="entry name" value="cobB"/>
    <property type="match status" value="1"/>
</dbReference>
<evidence type="ECO:0000313" key="12">
    <source>
        <dbReference type="EMBL" id="GAA1094342.1"/>
    </source>
</evidence>
<evidence type="ECO:0000256" key="5">
    <source>
        <dbReference type="ARBA" id="ARBA00022842"/>
    </source>
</evidence>
<comment type="similarity">
    <text evidence="7">Belongs to the CobB/CbiA family.</text>
</comment>
<name>A0ABN1TMM6_9ACTN</name>
<comment type="cofactor">
    <cofactor evidence="1 7">
        <name>Mg(2+)</name>
        <dbReference type="ChEBI" id="CHEBI:18420"/>
    </cofactor>
</comment>
<keyword evidence="13" id="KW-1185">Reference proteome</keyword>
<dbReference type="Gene3D" id="3.40.50.300">
    <property type="entry name" value="P-loop containing nucleotide triphosphate hydrolases"/>
    <property type="match status" value="1"/>
</dbReference>
<feature type="domain" description="CobQ/CobB/MinD/ParA nucleotide binding" evidence="10">
    <location>
        <begin position="7"/>
        <end position="189"/>
    </location>
</feature>
<dbReference type="PANTHER" id="PTHR43873">
    <property type="entry name" value="COBYRINATE A,C-DIAMIDE SYNTHASE"/>
    <property type="match status" value="1"/>
</dbReference>
<reference evidence="12 13" key="1">
    <citation type="journal article" date="2019" name="Int. J. Syst. Evol. Microbiol.">
        <title>The Global Catalogue of Microorganisms (GCM) 10K type strain sequencing project: providing services to taxonomists for standard genome sequencing and annotation.</title>
        <authorList>
            <consortium name="The Broad Institute Genomics Platform"/>
            <consortium name="The Broad Institute Genome Sequencing Center for Infectious Disease"/>
            <person name="Wu L."/>
            <person name="Ma J."/>
        </authorList>
    </citation>
    <scope>NUCLEOTIDE SEQUENCE [LARGE SCALE GENOMIC DNA]</scope>
    <source>
        <strain evidence="12 13">JCM 13008</strain>
    </source>
</reference>
<comment type="function">
    <text evidence="7">Catalyzes the ATP-dependent amidation of the two carboxylate groups at positions a and c of hydrogenobyrinate, using either L-glutamine or ammonia as the nitrogen source.</text>
</comment>
<dbReference type="Gene3D" id="3.90.1150.10">
    <property type="entry name" value="Aspartate Aminotransferase, domain 1"/>
    <property type="match status" value="1"/>
</dbReference>
<dbReference type="NCBIfam" id="NF002204">
    <property type="entry name" value="PRK01077.1"/>
    <property type="match status" value="1"/>
</dbReference>
<evidence type="ECO:0000259" key="10">
    <source>
        <dbReference type="Pfam" id="PF01656"/>
    </source>
</evidence>
<keyword evidence="6 7" id="KW-0315">Glutamine amidotransferase</keyword>
<evidence type="ECO:0000256" key="3">
    <source>
        <dbReference type="ARBA" id="ARBA00022741"/>
    </source>
</evidence>
<comment type="caution">
    <text evidence="12">The sequence shown here is derived from an EMBL/GenBank/DDBJ whole genome shotgun (WGS) entry which is preliminary data.</text>
</comment>
<feature type="active site" description="Nucleophile" evidence="7">
    <location>
        <position position="332"/>
    </location>
</feature>
<dbReference type="CDD" id="cd05388">
    <property type="entry name" value="CobB_N"/>
    <property type="match status" value="1"/>
</dbReference>
<evidence type="ECO:0000256" key="8">
    <source>
        <dbReference type="SAM" id="MobiDB-lite"/>
    </source>
</evidence>
<keyword evidence="7" id="KW-0169">Cobalamin biosynthesis</keyword>
<sequence length="815" mass="85281">MVTLPRLVVAAPSTGQGKTTVATGLMAALSGQGLTVSGHKVGPDYIDPGYHALATGRPGRNLDPHLVGEEQIAPLLLHGARGADIAVLEGVMGLFDGRLGTDGFASTAHVAALTRTPVVLVVDVARMSRSAAAIVAGMATFDPSITVAGVILNRARPGRNTDEIARAMPVPVLGVVPHEESVESPSRHLGLVPAAERLGTSSVIERMAEHIAKHVDLDAVRELAGTAPDLDADPWDPSARVTPVAGSPVVAVAGGRAFTFRYAETTELLSAAGARVVEFDPLHDAALPPGTQALYLGGGFPEVHVGQLAANRPLLGQIRAAVDAGLPTVAECAGLLYLLRELEGTPMAGVLPAGAAMGGRLTLRYPRVTAAGDDLLSRRGESVTGHEFHRTALDAPLRGWQPAWEVDGELIGATSPTLHASYLHVHWAGHPVLAQRFADAAARATPVLPAPAAPAEGVASDLDPAAESTPTTPAAAPADLLLHHGDREATPGLLDFAVNVHPEPRPDWLEAALTEGVAASTRYPDPEPARLALAELHHRRPDEVLVTAGAAEAFELIARMKQWQRPVVVHPQFTEPHAALERAGHQVEAVHCRASDGYRLDPAAVPDDADLVVIGNPTNPTGVLHAAETIAALRRPKRVVVVDEAFMDTIPGESESLAGDRRRGLLVIRSLTKHWSMPGIRAGYVLGNARTIAALAARQIPWSVGSPAITAAVACSSEAARAEAEARAARISGWRAEMAGALQARGYPVSDSATAFLLVRLGAGARERLRRLGVAVRRTDTFPGLADADAWVRVAVRPPATAALLYAALDQLAPR</sequence>
<dbReference type="EC" id="6.3.5.9" evidence="7"/>
<dbReference type="Proteomes" id="UP001501581">
    <property type="component" value="Unassembled WGS sequence"/>
</dbReference>
<evidence type="ECO:0000259" key="9">
    <source>
        <dbReference type="Pfam" id="PF00155"/>
    </source>
</evidence>
<feature type="site" description="Increases nucleophilicity of active site Cys" evidence="7">
    <location>
        <position position="424"/>
    </location>
</feature>
<dbReference type="InterPro" id="IPR002586">
    <property type="entry name" value="CobQ/CobB/MinD/ParA_Nub-bd_dom"/>
</dbReference>
<dbReference type="HAMAP" id="MF_00027">
    <property type="entry name" value="CobB_CbiA"/>
    <property type="match status" value="1"/>
</dbReference>
<evidence type="ECO:0000313" key="13">
    <source>
        <dbReference type="Proteomes" id="UP001501581"/>
    </source>
</evidence>
<dbReference type="CDD" id="cd00609">
    <property type="entry name" value="AAT_like"/>
    <property type="match status" value="1"/>
</dbReference>
<dbReference type="Pfam" id="PF00155">
    <property type="entry name" value="Aminotran_1_2"/>
    <property type="match status" value="1"/>
</dbReference>
<comment type="pathway">
    <text evidence="7">Cofactor biosynthesis; adenosylcobalamin biosynthesis; cob(II)yrinate a,c-diamide from precorrin-2 (aerobic route): step 9/10.</text>
</comment>
<dbReference type="PANTHER" id="PTHR43873:SF1">
    <property type="entry name" value="COBYRINATE A,C-DIAMIDE SYNTHASE"/>
    <property type="match status" value="1"/>
</dbReference>
<dbReference type="InterPro" id="IPR004838">
    <property type="entry name" value="NHTrfase_class1_PyrdxlP-BS"/>
</dbReference>